<organism evidence="3 4">
    <name type="scientific">Phascolomyces articulosus</name>
    <dbReference type="NCBI Taxonomy" id="60185"/>
    <lineage>
        <taxon>Eukaryota</taxon>
        <taxon>Fungi</taxon>
        <taxon>Fungi incertae sedis</taxon>
        <taxon>Mucoromycota</taxon>
        <taxon>Mucoromycotina</taxon>
        <taxon>Mucoromycetes</taxon>
        <taxon>Mucorales</taxon>
        <taxon>Lichtheimiaceae</taxon>
        <taxon>Phascolomyces</taxon>
    </lineage>
</organism>
<dbReference type="AlphaFoldDB" id="A0AAD5K780"/>
<name>A0AAD5K780_9FUNG</name>
<feature type="transmembrane region" description="Helical" evidence="2">
    <location>
        <begin position="12"/>
        <end position="29"/>
    </location>
</feature>
<reference evidence="3" key="2">
    <citation type="submission" date="2023-02" db="EMBL/GenBank/DDBJ databases">
        <authorList>
            <consortium name="DOE Joint Genome Institute"/>
            <person name="Mondo S.J."/>
            <person name="Chang Y."/>
            <person name="Wang Y."/>
            <person name="Ahrendt S."/>
            <person name="Andreopoulos W."/>
            <person name="Barry K."/>
            <person name="Beard J."/>
            <person name="Benny G.L."/>
            <person name="Blankenship S."/>
            <person name="Bonito G."/>
            <person name="Cuomo C."/>
            <person name="Desiro A."/>
            <person name="Gervers K.A."/>
            <person name="Hundley H."/>
            <person name="Kuo A."/>
            <person name="LaButti K."/>
            <person name="Lang B.F."/>
            <person name="Lipzen A."/>
            <person name="O'Donnell K."/>
            <person name="Pangilinan J."/>
            <person name="Reynolds N."/>
            <person name="Sandor L."/>
            <person name="Smith M.W."/>
            <person name="Tsang A."/>
            <person name="Grigoriev I.V."/>
            <person name="Stajich J.E."/>
            <person name="Spatafora J.W."/>
        </authorList>
    </citation>
    <scope>NUCLEOTIDE SEQUENCE</scope>
    <source>
        <strain evidence="3">RSA 2281</strain>
    </source>
</reference>
<keyword evidence="2" id="KW-0812">Transmembrane</keyword>
<feature type="transmembrane region" description="Helical" evidence="2">
    <location>
        <begin position="285"/>
        <end position="307"/>
    </location>
</feature>
<evidence type="ECO:0000313" key="3">
    <source>
        <dbReference type="EMBL" id="KAI9272757.1"/>
    </source>
</evidence>
<proteinExistence type="predicted"/>
<evidence type="ECO:0000313" key="4">
    <source>
        <dbReference type="Proteomes" id="UP001209540"/>
    </source>
</evidence>
<keyword evidence="2" id="KW-0472">Membrane</keyword>
<dbReference type="EMBL" id="JAIXMP010000005">
    <property type="protein sequence ID" value="KAI9272757.1"/>
    <property type="molecule type" value="Genomic_DNA"/>
</dbReference>
<keyword evidence="2" id="KW-1133">Transmembrane helix</keyword>
<keyword evidence="4" id="KW-1185">Reference proteome</keyword>
<protein>
    <submittedName>
        <fullName evidence="3">Uncharacterized protein</fullName>
    </submittedName>
</protein>
<feature type="region of interest" description="Disordered" evidence="1">
    <location>
        <begin position="479"/>
        <end position="511"/>
    </location>
</feature>
<comment type="caution">
    <text evidence="3">The sequence shown here is derived from an EMBL/GenBank/DDBJ whole genome shotgun (WGS) entry which is preliminary data.</text>
</comment>
<evidence type="ECO:0000256" key="2">
    <source>
        <dbReference type="SAM" id="Phobius"/>
    </source>
</evidence>
<gene>
    <name evidence="3" type="ORF">BDA99DRAFT_275199</name>
</gene>
<accession>A0AAD5K780</accession>
<dbReference type="Proteomes" id="UP001209540">
    <property type="component" value="Unassembled WGS sequence"/>
</dbReference>
<feature type="compositionally biased region" description="Polar residues" evidence="1">
    <location>
        <begin position="532"/>
        <end position="547"/>
    </location>
</feature>
<evidence type="ECO:0000256" key="1">
    <source>
        <dbReference type="SAM" id="MobiDB-lite"/>
    </source>
</evidence>
<feature type="region of interest" description="Disordered" evidence="1">
    <location>
        <begin position="526"/>
        <end position="547"/>
    </location>
</feature>
<sequence length="570" mass="65181">MIGEPRWTEYSHTVVKIILGVVFFAYLAYNINQVINSPISTLRIPERTSSVITPDIRLCFHGASVSNLLCKVHHMDGIYINKTDTVMPFDTSKLYPYSTYKNPHTSTDCWYIPRGAANLSEGDAMELSYRYVPSEDAITHSLQIDVYPETKEANPNEIIYFFDNKSTSFSPLDGPRRLDDPEITSFAREDFEAMPSSNRYTMELDSAGIITYELRNHQYLANNGWNRIGFAQIYNDTPEVTITPQIDVRDSRTTHPTPGTFSSMVTFTPTEIAKITLQDQPVRSLVNVLGSVGGLLTILVALNSFFFGSRPRSPLGLIHRFSFDQKFSMQKALNKKFGFLERPIPFVHPVDSQLLVKYNDLLRSDYGLSHLPVKANLPPQRGEVLEQQSYIDGSKKQNKDDDYDNNDYYTLFATSPISPSETSPNNPPLEQRLQVLETERQNVHRYICDLQRRFQLMELMLKGYYIDPEVFTELNNGFNRDVRGLSSTTNKNDGRNDTPEENMDSTSSSVFDTTLRSRITSAWRRRFRDSDGSTSQQGLRVPSSNNNYDQLSMEEMMMTDHDTPEPCFRK</sequence>
<reference evidence="3" key="1">
    <citation type="journal article" date="2022" name="IScience">
        <title>Evolution of zygomycete secretomes and the origins of terrestrial fungal ecologies.</title>
        <authorList>
            <person name="Chang Y."/>
            <person name="Wang Y."/>
            <person name="Mondo S."/>
            <person name="Ahrendt S."/>
            <person name="Andreopoulos W."/>
            <person name="Barry K."/>
            <person name="Beard J."/>
            <person name="Benny G.L."/>
            <person name="Blankenship S."/>
            <person name="Bonito G."/>
            <person name="Cuomo C."/>
            <person name="Desiro A."/>
            <person name="Gervers K.A."/>
            <person name="Hundley H."/>
            <person name="Kuo A."/>
            <person name="LaButti K."/>
            <person name="Lang B.F."/>
            <person name="Lipzen A."/>
            <person name="O'Donnell K."/>
            <person name="Pangilinan J."/>
            <person name="Reynolds N."/>
            <person name="Sandor L."/>
            <person name="Smith M.E."/>
            <person name="Tsang A."/>
            <person name="Grigoriev I.V."/>
            <person name="Stajich J.E."/>
            <person name="Spatafora J.W."/>
        </authorList>
    </citation>
    <scope>NUCLEOTIDE SEQUENCE</scope>
    <source>
        <strain evidence="3">RSA 2281</strain>
    </source>
</reference>